<feature type="transmembrane region" description="Helical" evidence="1">
    <location>
        <begin position="20"/>
        <end position="40"/>
    </location>
</feature>
<keyword evidence="1" id="KW-0812">Transmembrane</keyword>
<keyword evidence="1" id="KW-1133">Transmembrane helix</keyword>
<comment type="caution">
    <text evidence="2">The sequence shown here is derived from an EMBL/GenBank/DDBJ whole genome shotgun (WGS) entry which is preliminary data.</text>
</comment>
<dbReference type="EMBL" id="NMUH01002548">
    <property type="protein sequence ID" value="MQM00678.1"/>
    <property type="molecule type" value="Genomic_DNA"/>
</dbReference>
<proteinExistence type="predicted"/>
<sequence length="114" mass="12637">MGSGRDGLWCRVLERDRVAVAFVLLFLTNVTSVLSVRTALTSVRLSRSGSRRDGHRDRFPGLQGSVVPLVQGTCSCRLERGEDFSTYEKAPTGSFFAWRTRVEGKTSVDAPDRD</sequence>
<reference evidence="2" key="1">
    <citation type="submission" date="2017-07" db="EMBL/GenBank/DDBJ databases">
        <title>Taro Niue Genome Assembly and Annotation.</title>
        <authorList>
            <person name="Atibalentja N."/>
            <person name="Keating K."/>
            <person name="Fields C.J."/>
        </authorList>
    </citation>
    <scope>NUCLEOTIDE SEQUENCE</scope>
    <source>
        <strain evidence="2">Niue_2</strain>
        <tissue evidence="2">Leaf</tissue>
    </source>
</reference>
<organism evidence="2 3">
    <name type="scientific">Colocasia esculenta</name>
    <name type="common">Wild taro</name>
    <name type="synonym">Arum esculentum</name>
    <dbReference type="NCBI Taxonomy" id="4460"/>
    <lineage>
        <taxon>Eukaryota</taxon>
        <taxon>Viridiplantae</taxon>
        <taxon>Streptophyta</taxon>
        <taxon>Embryophyta</taxon>
        <taxon>Tracheophyta</taxon>
        <taxon>Spermatophyta</taxon>
        <taxon>Magnoliopsida</taxon>
        <taxon>Liliopsida</taxon>
        <taxon>Araceae</taxon>
        <taxon>Aroideae</taxon>
        <taxon>Colocasieae</taxon>
        <taxon>Colocasia</taxon>
    </lineage>
</organism>
<keyword evidence="3" id="KW-1185">Reference proteome</keyword>
<evidence type="ECO:0000256" key="1">
    <source>
        <dbReference type="SAM" id="Phobius"/>
    </source>
</evidence>
<dbReference type="AlphaFoldDB" id="A0A843W1I8"/>
<evidence type="ECO:0000313" key="2">
    <source>
        <dbReference type="EMBL" id="MQM00678.1"/>
    </source>
</evidence>
<gene>
    <name evidence="2" type="ORF">Taro_033416</name>
</gene>
<name>A0A843W1I8_COLES</name>
<protein>
    <submittedName>
        <fullName evidence="2">Uncharacterized protein</fullName>
    </submittedName>
</protein>
<accession>A0A843W1I8</accession>
<evidence type="ECO:0000313" key="3">
    <source>
        <dbReference type="Proteomes" id="UP000652761"/>
    </source>
</evidence>
<dbReference type="Proteomes" id="UP000652761">
    <property type="component" value="Unassembled WGS sequence"/>
</dbReference>
<keyword evidence="1" id="KW-0472">Membrane</keyword>